<feature type="non-terminal residue" evidence="2">
    <location>
        <position position="1"/>
    </location>
</feature>
<protein>
    <recommendedName>
        <fullName evidence="3">RNA-binding protein</fullName>
    </recommendedName>
</protein>
<proteinExistence type="predicted"/>
<comment type="caution">
    <text evidence="2">The sequence shown here is derived from an EMBL/GenBank/DDBJ whole genome shotgun (WGS) entry which is preliminary data.</text>
</comment>
<gene>
    <name evidence="2" type="ORF">S01H1_79917</name>
</gene>
<feature type="compositionally biased region" description="Gly residues" evidence="1">
    <location>
        <begin position="12"/>
        <end position="33"/>
    </location>
</feature>
<feature type="region of interest" description="Disordered" evidence="1">
    <location>
        <begin position="1"/>
        <end position="33"/>
    </location>
</feature>
<dbReference type="EMBL" id="BARS01053919">
    <property type="protein sequence ID" value="GAG43888.1"/>
    <property type="molecule type" value="Genomic_DNA"/>
</dbReference>
<name>X0Y5C4_9ZZZZ</name>
<feature type="compositionally biased region" description="Basic and acidic residues" evidence="1">
    <location>
        <begin position="1"/>
        <end position="11"/>
    </location>
</feature>
<organism evidence="2">
    <name type="scientific">marine sediment metagenome</name>
    <dbReference type="NCBI Taxonomy" id="412755"/>
    <lineage>
        <taxon>unclassified sequences</taxon>
        <taxon>metagenomes</taxon>
        <taxon>ecological metagenomes</taxon>
    </lineage>
</organism>
<dbReference type="AlphaFoldDB" id="X0Y5C4"/>
<sequence>VVNEARPRTDNRGGGGYGDRRGGGFGGGRQRRY</sequence>
<evidence type="ECO:0000313" key="2">
    <source>
        <dbReference type="EMBL" id="GAG43888.1"/>
    </source>
</evidence>
<reference evidence="2" key="1">
    <citation type="journal article" date="2014" name="Front. Microbiol.">
        <title>High frequency of phylogenetically diverse reductive dehalogenase-homologous genes in deep subseafloor sedimentary metagenomes.</title>
        <authorList>
            <person name="Kawai M."/>
            <person name="Futagami T."/>
            <person name="Toyoda A."/>
            <person name="Takaki Y."/>
            <person name="Nishi S."/>
            <person name="Hori S."/>
            <person name="Arai W."/>
            <person name="Tsubouchi T."/>
            <person name="Morono Y."/>
            <person name="Uchiyama I."/>
            <person name="Ito T."/>
            <person name="Fujiyama A."/>
            <person name="Inagaki F."/>
            <person name="Takami H."/>
        </authorList>
    </citation>
    <scope>NUCLEOTIDE SEQUENCE</scope>
    <source>
        <strain evidence="2">Expedition CK06-06</strain>
    </source>
</reference>
<evidence type="ECO:0008006" key="3">
    <source>
        <dbReference type="Google" id="ProtNLM"/>
    </source>
</evidence>
<evidence type="ECO:0000256" key="1">
    <source>
        <dbReference type="SAM" id="MobiDB-lite"/>
    </source>
</evidence>
<accession>X0Y5C4</accession>